<dbReference type="RefSeq" id="XP_007319696.1">
    <property type="nucleotide sequence ID" value="XM_007319634.1"/>
</dbReference>
<dbReference type="AlphaFoldDB" id="F8NZB4"/>
<evidence type="ECO:0000256" key="1">
    <source>
        <dbReference type="SAM" id="MobiDB-lite"/>
    </source>
</evidence>
<dbReference type="Proteomes" id="UP000008064">
    <property type="component" value="Unassembled WGS sequence"/>
</dbReference>
<sequence>MASYNQDDSDVDSDAPRVAQWVDEDELDNWEDESDEDDEDEEIQEDGVSVAGPSMSRSQQRELEDGKLTLSCCRDPTMGIPSTTRLVL</sequence>
<dbReference type="KEGG" id="sla:SERLADRAFT_392587"/>
<organism>
    <name type="scientific">Serpula lacrymans var. lacrymans (strain S7.9)</name>
    <name type="common">Dry rot fungus</name>
    <dbReference type="NCBI Taxonomy" id="578457"/>
    <lineage>
        <taxon>Eukaryota</taxon>
        <taxon>Fungi</taxon>
        <taxon>Dikarya</taxon>
        <taxon>Basidiomycota</taxon>
        <taxon>Agaricomycotina</taxon>
        <taxon>Agaricomycetes</taxon>
        <taxon>Agaricomycetidae</taxon>
        <taxon>Boletales</taxon>
        <taxon>Coniophorineae</taxon>
        <taxon>Serpulaceae</taxon>
        <taxon>Serpula</taxon>
    </lineage>
</organism>
<reference evidence="2" key="1">
    <citation type="submission" date="2011-04" db="EMBL/GenBank/DDBJ databases">
        <title>Evolution of plant cell wall degrading machinery underlies the functional diversity of forest fungi.</title>
        <authorList>
            <consortium name="US DOE Joint Genome Institute (JGI-PGF)"/>
            <person name="Eastwood D.C."/>
            <person name="Floudas D."/>
            <person name="Binder M."/>
            <person name="Majcherczyk A."/>
            <person name="Schneider P."/>
            <person name="Aerts A."/>
            <person name="Asiegbu F.O."/>
            <person name="Baker S.E."/>
            <person name="Barry K."/>
            <person name="Bendiksby M."/>
            <person name="Blumentritt M."/>
            <person name="Coutinho P.M."/>
            <person name="Cullen D."/>
            <person name="Cullen D."/>
            <person name="Gathman A."/>
            <person name="Goodell B."/>
            <person name="Henrissat B."/>
            <person name="Ihrmark K."/>
            <person name="Kauserud H."/>
            <person name="Kohler A."/>
            <person name="LaButti K."/>
            <person name="Lapidus A."/>
            <person name="Lavin J.L."/>
            <person name="Lee Y.-H."/>
            <person name="Lindquist E."/>
            <person name="Lilly W."/>
            <person name="Lucas S."/>
            <person name="Morin E."/>
            <person name="Murat C."/>
            <person name="Oguiza J.A."/>
            <person name="Park J."/>
            <person name="Pisabarro A.G."/>
            <person name="Riley R."/>
            <person name="Rosling A."/>
            <person name="Salamov A."/>
            <person name="Schmidt O."/>
            <person name="Schmutz J."/>
            <person name="Skrede I."/>
            <person name="Stenlid J."/>
            <person name="Wiebenga A."/>
            <person name="Xie X."/>
            <person name="Kues U."/>
            <person name="Hibbett D.S."/>
            <person name="Hoffmeister D."/>
            <person name="Hogberg N."/>
            <person name="Martin F."/>
            <person name="Grigoriev I.V."/>
            <person name="Watkinson S.C."/>
        </authorList>
    </citation>
    <scope>NUCLEOTIDE SEQUENCE</scope>
    <source>
        <strain evidence="2">S7.9</strain>
    </source>
</reference>
<dbReference type="HOGENOM" id="CLU_2470476_0_0_1"/>
<feature type="compositionally biased region" description="Acidic residues" evidence="1">
    <location>
        <begin position="22"/>
        <end position="45"/>
    </location>
</feature>
<protein>
    <submittedName>
        <fullName evidence="2">Uncharacterized protein</fullName>
    </submittedName>
</protein>
<evidence type="ECO:0000313" key="2">
    <source>
        <dbReference type="EMBL" id="EGO23934.1"/>
    </source>
</evidence>
<proteinExistence type="predicted"/>
<gene>
    <name evidence="2" type="ORF">SERLADRAFT_392587</name>
</gene>
<feature type="region of interest" description="Disordered" evidence="1">
    <location>
        <begin position="1"/>
        <end position="67"/>
    </location>
</feature>
<dbReference type="GeneID" id="18811559"/>
<dbReference type="EMBL" id="GL945435">
    <property type="protein sequence ID" value="EGO23934.1"/>
    <property type="molecule type" value="Genomic_DNA"/>
</dbReference>
<accession>F8NZB4</accession>
<name>F8NZB4_SERL9</name>